<protein>
    <recommendedName>
        <fullName evidence="3">Secreted protein</fullName>
    </recommendedName>
</protein>
<name>A0A224YB25_9ACAR</name>
<dbReference type="EMBL" id="GFPF01001703">
    <property type="protein sequence ID" value="MAA12849.1"/>
    <property type="molecule type" value="Transcribed_RNA"/>
</dbReference>
<keyword evidence="1" id="KW-0732">Signal</keyword>
<feature type="chain" id="PRO_5012510892" description="Secreted protein" evidence="1">
    <location>
        <begin position="21"/>
        <end position="94"/>
    </location>
</feature>
<dbReference type="AlphaFoldDB" id="A0A224YB25"/>
<evidence type="ECO:0000256" key="1">
    <source>
        <dbReference type="SAM" id="SignalP"/>
    </source>
</evidence>
<reference evidence="2" key="1">
    <citation type="journal article" date="2017" name="Parasit. Vectors">
        <title>Sialotranscriptomics of Rhipicephalus zambeziensis reveals intricate expression profiles of secretory proteins and suggests tight temporal transcriptional regulation during blood-feeding.</title>
        <authorList>
            <person name="de Castro M.H."/>
            <person name="de Klerk D."/>
            <person name="Pienaar R."/>
            <person name="Rees D.J.G."/>
            <person name="Mans B.J."/>
        </authorList>
    </citation>
    <scope>NUCLEOTIDE SEQUENCE</scope>
    <source>
        <tissue evidence="2">Salivary glands</tissue>
    </source>
</reference>
<proteinExistence type="predicted"/>
<organism evidence="2">
    <name type="scientific">Rhipicephalus zambeziensis</name>
    <dbReference type="NCBI Taxonomy" id="60191"/>
    <lineage>
        <taxon>Eukaryota</taxon>
        <taxon>Metazoa</taxon>
        <taxon>Ecdysozoa</taxon>
        <taxon>Arthropoda</taxon>
        <taxon>Chelicerata</taxon>
        <taxon>Arachnida</taxon>
        <taxon>Acari</taxon>
        <taxon>Parasitiformes</taxon>
        <taxon>Ixodida</taxon>
        <taxon>Ixodoidea</taxon>
        <taxon>Ixodidae</taxon>
        <taxon>Rhipicephalinae</taxon>
        <taxon>Rhipicephalus</taxon>
        <taxon>Rhipicephalus</taxon>
    </lineage>
</organism>
<sequence length="94" mass="10830">MSILFLSVLRSVRHFLSCTAFIVPPQGHSIVVHNKSKQRRMFNTAGNECRHGVTNGCVYSYSYHVINLFCMHGLRVCFCCIHDFLRTCESCTWL</sequence>
<evidence type="ECO:0000313" key="2">
    <source>
        <dbReference type="EMBL" id="MAA12849.1"/>
    </source>
</evidence>
<feature type="signal peptide" evidence="1">
    <location>
        <begin position="1"/>
        <end position="20"/>
    </location>
</feature>
<evidence type="ECO:0008006" key="3">
    <source>
        <dbReference type="Google" id="ProtNLM"/>
    </source>
</evidence>
<accession>A0A224YB25</accession>